<evidence type="ECO:0000256" key="1">
    <source>
        <dbReference type="ARBA" id="ARBA00004651"/>
    </source>
</evidence>
<comment type="caution">
    <text evidence="9">The sequence shown here is derived from an EMBL/GenBank/DDBJ whole genome shotgun (WGS) entry which is preliminary data.</text>
</comment>
<gene>
    <name evidence="9" type="ORF">SAMN05421679_104192</name>
</gene>
<feature type="transmembrane region" description="Helical" evidence="8">
    <location>
        <begin position="20"/>
        <end position="37"/>
    </location>
</feature>
<proteinExistence type="inferred from homology"/>
<evidence type="ECO:0000256" key="2">
    <source>
        <dbReference type="ARBA" id="ARBA00022475"/>
    </source>
</evidence>
<dbReference type="RefSeq" id="WP_283416656.1">
    <property type="nucleotide sequence ID" value="NZ_FXUO01000004.1"/>
</dbReference>
<keyword evidence="5 8" id="KW-1133">Transmembrane helix</keyword>
<feature type="transmembrane region" description="Helical" evidence="8">
    <location>
        <begin position="79"/>
        <end position="112"/>
    </location>
</feature>
<evidence type="ECO:0000256" key="8">
    <source>
        <dbReference type="SAM" id="Phobius"/>
    </source>
</evidence>
<keyword evidence="2" id="KW-1003">Cell membrane</keyword>
<evidence type="ECO:0000256" key="4">
    <source>
        <dbReference type="ARBA" id="ARBA00022692"/>
    </source>
</evidence>
<evidence type="ECO:0008006" key="11">
    <source>
        <dbReference type="Google" id="ProtNLM"/>
    </source>
</evidence>
<dbReference type="InterPro" id="IPR018584">
    <property type="entry name" value="GT87"/>
</dbReference>
<protein>
    <recommendedName>
        <fullName evidence="11">DUF2029 domain-containing protein</fullName>
    </recommendedName>
</protein>
<comment type="subcellular location">
    <subcellularLocation>
        <location evidence="1">Cell membrane</location>
        <topology evidence="1">Multi-pass membrane protein</topology>
    </subcellularLocation>
</comment>
<feature type="transmembrane region" description="Helical" evidence="8">
    <location>
        <begin position="333"/>
        <end position="353"/>
    </location>
</feature>
<dbReference type="Pfam" id="PF09594">
    <property type="entry name" value="GT87"/>
    <property type="match status" value="1"/>
</dbReference>
<feature type="transmembrane region" description="Helical" evidence="8">
    <location>
        <begin position="310"/>
        <end position="326"/>
    </location>
</feature>
<dbReference type="EMBL" id="FXUO01000004">
    <property type="protein sequence ID" value="SMP92814.1"/>
    <property type="molecule type" value="Genomic_DNA"/>
</dbReference>
<dbReference type="Proteomes" id="UP001158050">
    <property type="component" value="Unassembled WGS sequence"/>
</dbReference>
<evidence type="ECO:0000256" key="5">
    <source>
        <dbReference type="ARBA" id="ARBA00022989"/>
    </source>
</evidence>
<keyword evidence="6 8" id="KW-0472">Membrane</keyword>
<feature type="transmembrane region" description="Helical" evidence="8">
    <location>
        <begin position="164"/>
        <end position="188"/>
    </location>
</feature>
<keyword evidence="10" id="KW-1185">Reference proteome</keyword>
<accession>A0ABY1R206</accession>
<sequence length="395" mass="45841">MLIANFVKQKFLKFISDYRIIFVIYIIVAGITAYSKYKRGTGGYNNYLIFKGVFYNTLQEKNIFLQYPDLFFDSNHYGVFFSLLIAPFAMMPDWLGCVLWNVAITSVFLYAVYKLPFSDKKKSFFAWLCLQEFITAATYFQFNIILTGLLMLSAIYIYERKETQSAFSILIGTFVKVYGIVGLSAFFFIKNKLRFILSFIILAILFFVLPMLISSPKFGIQSYLDWYTSLSGKNLENQALGTRQDYSLMGVVRRILQNASISNLVFLIPGAIIFMLPYLRIKQYKHLPFQLMILASTLLFVVLFSSGSESPTYIIAIAGVMLWFLMQKRFSKLDIGLLIFVMIFTCFAFSDLFPKSIKENVFVKYSTKAIPCILVWFRVIYELLTRDFEKDYKLD</sequence>
<keyword evidence="3" id="KW-0808">Transferase</keyword>
<keyword evidence="4 8" id="KW-0812">Transmembrane</keyword>
<feature type="transmembrane region" description="Helical" evidence="8">
    <location>
        <begin position="255"/>
        <end position="279"/>
    </location>
</feature>
<feature type="transmembrane region" description="Helical" evidence="8">
    <location>
        <begin position="133"/>
        <end position="158"/>
    </location>
</feature>
<comment type="similarity">
    <text evidence="7">Belongs to the glycosyltransferase 87 family.</text>
</comment>
<evidence type="ECO:0000256" key="3">
    <source>
        <dbReference type="ARBA" id="ARBA00022679"/>
    </source>
</evidence>
<organism evidence="9 10">
    <name type="scientific">Epilithonimonas pallida</name>
    <dbReference type="NCBI Taxonomy" id="373671"/>
    <lineage>
        <taxon>Bacteria</taxon>
        <taxon>Pseudomonadati</taxon>
        <taxon>Bacteroidota</taxon>
        <taxon>Flavobacteriia</taxon>
        <taxon>Flavobacteriales</taxon>
        <taxon>Weeksellaceae</taxon>
        <taxon>Chryseobacterium group</taxon>
        <taxon>Epilithonimonas</taxon>
    </lineage>
</organism>
<evidence type="ECO:0000313" key="10">
    <source>
        <dbReference type="Proteomes" id="UP001158050"/>
    </source>
</evidence>
<feature type="transmembrane region" description="Helical" evidence="8">
    <location>
        <begin position="195"/>
        <end position="213"/>
    </location>
</feature>
<reference evidence="9 10" key="1">
    <citation type="submission" date="2017-05" db="EMBL/GenBank/DDBJ databases">
        <authorList>
            <person name="Varghese N."/>
            <person name="Submissions S."/>
        </authorList>
    </citation>
    <scope>NUCLEOTIDE SEQUENCE [LARGE SCALE GENOMIC DNA]</scope>
    <source>
        <strain evidence="9 10">DSM 18015</strain>
    </source>
</reference>
<name>A0ABY1R206_9FLAO</name>
<evidence type="ECO:0000256" key="7">
    <source>
        <dbReference type="ARBA" id="ARBA00024033"/>
    </source>
</evidence>
<evidence type="ECO:0000256" key="6">
    <source>
        <dbReference type="ARBA" id="ARBA00023136"/>
    </source>
</evidence>
<evidence type="ECO:0000313" key="9">
    <source>
        <dbReference type="EMBL" id="SMP92814.1"/>
    </source>
</evidence>